<proteinExistence type="predicted"/>
<reference evidence="1" key="1">
    <citation type="submission" date="2021-01" db="EMBL/GenBank/DDBJ databases">
        <authorList>
            <consortium name="Genoscope - CEA"/>
            <person name="William W."/>
        </authorList>
    </citation>
    <scope>NUCLEOTIDE SEQUENCE</scope>
</reference>
<evidence type="ECO:0000313" key="1">
    <source>
        <dbReference type="EMBL" id="CAD8051745.1"/>
    </source>
</evidence>
<sequence length="78" mass="9317">MDQRYEISSQNKLQNNTLNKSSQTLQLNSIYWNHLNFGLEQLNQQQNQLLFQLQYQDGQELLKQNTLEGGQRVKWNFS</sequence>
<comment type="caution">
    <text evidence="1">The sequence shown here is derived from an EMBL/GenBank/DDBJ whole genome shotgun (WGS) entry which is preliminary data.</text>
</comment>
<accession>A0A8S1KDG3</accession>
<organism evidence="1 2">
    <name type="scientific">Paramecium primaurelia</name>
    <dbReference type="NCBI Taxonomy" id="5886"/>
    <lineage>
        <taxon>Eukaryota</taxon>
        <taxon>Sar</taxon>
        <taxon>Alveolata</taxon>
        <taxon>Ciliophora</taxon>
        <taxon>Intramacronucleata</taxon>
        <taxon>Oligohymenophorea</taxon>
        <taxon>Peniculida</taxon>
        <taxon>Parameciidae</taxon>
        <taxon>Paramecium</taxon>
    </lineage>
</organism>
<name>A0A8S1KDG3_PARPR</name>
<protein>
    <submittedName>
        <fullName evidence="1">Uncharacterized protein</fullName>
    </submittedName>
</protein>
<evidence type="ECO:0000313" key="2">
    <source>
        <dbReference type="Proteomes" id="UP000688137"/>
    </source>
</evidence>
<keyword evidence="2" id="KW-1185">Reference proteome</keyword>
<gene>
    <name evidence="1" type="ORF">PPRIM_AZ9-3.1.T0180311</name>
</gene>
<dbReference type="Proteomes" id="UP000688137">
    <property type="component" value="Unassembled WGS sequence"/>
</dbReference>
<dbReference type="EMBL" id="CAJJDM010000014">
    <property type="protein sequence ID" value="CAD8051745.1"/>
    <property type="molecule type" value="Genomic_DNA"/>
</dbReference>
<dbReference type="AlphaFoldDB" id="A0A8S1KDG3"/>